<dbReference type="AlphaFoldDB" id="M2XMD3"/>
<evidence type="ECO:0008006" key="3">
    <source>
        <dbReference type="Google" id="ProtNLM"/>
    </source>
</evidence>
<evidence type="ECO:0000313" key="1">
    <source>
        <dbReference type="EMBL" id="EME43617.1"/>
    </source>
</evidence>
<keyword evidence="2" id="KW-1185">Reference proteome</keyword>
<protein>
    <recommendedName>
        <fullName evidence="3">BTB domain-containing protein</fullName>
    </recommendedName>
</protein>
<name>M2XMD3_DOTSN</name>
<sequence>MGDMIPLHLDNGLPPVLVQRTLLSRSSPQIKKKIGQNTAEDGTRDLRCDAPASVLKVFIYWLFHDGVPSFEDCTDMTSPGSSEYEAREQYQILLVRTWMFAKDKQLSAIQNAVTFHFFEEIDAQHLSDVAL</sequence>
<proteinExistence type="predicted"/>
<reference evidence="2" key="1">
    <citation type="journal article" date="2012" name="PLoS Genet.">
        <title>The genomes of the fungal plant pathogens Cladosporium fulvum and Dothistroma septosporum reveal adaptation to different hosts and lifestyles but also signatures of common ancestry.</title>
        <authorList>
            <person name="de Wit P.J.G.M."/>
            <person name="van der Burgt A."/>
            <person name="Oekmen B."/>
            <person name="Stergiopoulos I."/>
            <person name="Abd-Elsalam K.A."/>
            <person name="Aerts A.L."/>
            <person name="Bahkali A.H."/>
            <person name="Beenen H.G."/>
            <person name="Chettri P."/>
            <person name="Cox M.P."/>
            <person name="Datema E."/>
            <person name="de Vries R.P."/>
            <person name="Dhillon B."/>
            <person name="Ganley A.R."/>
            <person name="Griffiths S.A."/>
            <person name="Guo Y."/>
            <person name="Hamelin R.C."/>
            <person name="Henrissat B."/>
            <person name="Kabir M.S."/>
            <person name="Jashni M.K."/>
            <person name="Kema G."/>
            <person name="Klaubauf S."/>
            <person name="Lapidus A."/>
            <person name="Levasseur A."/>
            <person name="Lindquist E."/>
            <person name="Mehrabi R."/>
            <person name="Ohm R.A."/>
            <person name="Owen T.J."/>
            <person name="Salamov A."/>
            <person name="Schwelm A."/>
            <person name="Schijlen E."/>
            <person name="Sun H."/>
            <person name="van den Burg H.A."/>
            <person name="van Ham R.C.H.J."/>
            <person name="Zhang S."/>
            <person name="Goodwin S.B."/>
            <person name="Grigoriev I.V."/>
            <person name="Collemare J."/>
            <person name="Bradshaw R.E."/>
        </authorList>
    </citation>
    <scope>NUCLEOTIDE SEQUENCE [LARGE SCALE GENOMIC DNA]</scope>
    <source>
        <strain evidence="2">NZE10 / CBS 128990</strain>
    </source>
</reference>
<dbReference type="EMBL" id="KB446540">
    <property type="protein sequence ID" value="EME43617.1"/>
    <property type="molecule type" value="Genomic_DNA"/>
</dbReference>
<dbReference type="OrthoDB" id="3624521at2759"/>
<dbReference type="Proteomes" id="UP000016933">
    <property type="component" value="Unassembled WGS sequence"/>
</dbReference>
<evidence type="ECO:0000313" key="2">
    <source>
        <dbReference type="Proteomes" id="UP000016933"/>
    </source>
</evidence>
<dbReference type="eggNOG" id="ENOG502RHJV">
    <property type="taxonomic scope" value="Eukaryota"/>
</dbReference>
<accession>M2XMD3</accession>
<reference evidence="1 2" key="2">
    <citation type="journal article" date="2012" name="PLoS Pathog.">
        <title>Diverse lifestyles and strategies of plant pathogenesis encoded in the genomes of eighteen Dothideomycetes fungi.</title>
        <authorList>
            <person name="Ohm R.A."/>
            <person name="Feau N."/>
            <person name="Henrissat B."/>
            <person name="Schoch C.L."/>
            <person name="Horwitz B.A."/>
            <person name="Barry K.W."/>
            <person name="Condon B.J."/>
            <person name="Copeland A.C."/>
            <person name="Dhillon B."/>
            <person name="Glaser F."/>
            <person name="Hesse C.N."/>
            <person name="Kosti I."/>
            <person name="LaButti K."/>
            <person name="Lindquist E.A."/>
            <person name="Lucas S."/>
            <person name="Salamov A.A."/>
            <person name="Bradshaw R.E."/>
            <person name="Ciuffetti L."/>
            <person name="Hamelin R.C."/>
            <person name="Kema G.H.J."/>
            <person name="Lawrence C."/>
            <person name="Scott J.A."/>
            <person name="Spatafora J.W."/>
            <person name="Turgeon B.G."/>
            <person name="de Wit P.J.G.M."/>
            <person name="Zhong S."/>
            <person name="Goodwin S.B."/>
            <person name="Grigoriev I.V."/>
        </authorList>
    </citation>
    <scope>NUCLEOTIDE SEQUENCE [LARGE SCALE GENOMIC DNA]</scope>
    <source>
        <strain evidence="2">NZE10 / CBS 128990</strain>
    </source>
</reference>
<dbReference type="HOGENOM" id="CLU_1927551_0_0_1"/>
<gene>
    <name evidence="1" type="ORF">DOTSEDRAFT_54384</name>
</gene>
<organism evidence="1 2">
    <name type="scientific">Dothistroma septosporum (strain NZE10 / CBS 128990)</name>
    <name type="common">Red band needle blight fungus</name>
    <name type="synonym">Mycosphaerella pini</name>
    <dbReference type="NCBI Taxonomy" id="675120"/>
    <lineage>
        <taxon>Eukaryota</taxon>
        <taxon>Fungi</taxon>
        <taxon>Dikarya</taxon>
        <taxon>Ascomycota</taxon>
        <taxon>Pezizomycotina</taxon>
        <taxon>Dothideomycetes</taxon>
        <taxon>Dothideomycetidae</taxon>
        <taxon>Mycosphaerellales</taxon>
        <taxon>Mycosphaerellaceae</taxon>
        <taxon>Dothistroma</taxon>
    </lineage>
</organism>